<name>A0A9E7N636_9CAUD</name>
<evidence type="ECO:0000313" key="3">
    <source>
        <dbReference type="Proteomes" id="UP001057427"/>
    </source>
</evidence>
<proteinExistence type="predicted"/>
<gene>
    <name evidence="2" type="ORF">BAJUN_00350</name>
</gene>
<evidence type="ECO:0000313" key="2">
    <source>
        <dbReference type="EMBL" id="UTC29665.1"/>
    </source>
</evidence>
<evidence type="ECO:0000256" key="1">
    <source>
        <dbReference type="SAM" id="Phobius"/>
    </source>
</evidence>
<keyword evidence="3" id="KW-1185">Reference proteome</keyword>
<keyword evidence="1" id="KW-0812">Transmembrane</keyword>
<organism evidence="2 3">
    <name type="scientific">Brevundimonas phage vB_BgoS-Bajun</name>
    <dbReference type="NCBI Taxonomy" id="2948594"/>
    <lineage>
        <taxon>Viruses</taxon>
        <taxon>Duplodnaviria</taxon>
        <taxon>Heunggongvirae</taxon>
        <taxon>Uroviricota</taxon>
        <taxon>Caudoviricetes</taxon>
        <taxon>Dolichocephalovirinae</taxon>
    </lineage>
</organism>
<accession>A0A9E7N636</accession>
<dbReference type="Proteomes" id="UP001057427">
    <property type="component" value="Segment"/>
</dbReference>
<protein>
    <submittedName>
        <fullName evidence="2">Uncharacterized protein</fullName>
    </submittedName>
</protein>
<feature type="transmembrane region" description="Helical" evidence="1">
    <location>
        <begin position="6"/>
        <end position="27"/>
    </location>
</feature>
<sequence length="64" mass="6924">MTSRSNPGAIGCLIWLAVIVASFAGWITHVVHCIKTQEWLLLIAGAIAAPLGVIHGWGLLFGWW</sequence>
<feature type="transmembrane region" description="Helical" evidence="1">
    <location>
        <begin position="39"/>
        <end position="63"/>
    </location>
</feature>
<reference evidence="2" key="1">
    <citation type="submission" date="2022-05" db="EMBL/GenBank/DDBJ databases">
        <authorList>
            <person name="Friedrich I."/>
            <person name="Poehlein A."/>
            <person name="Schneider D."/>
            <person name="Hertel R."/>
            <person name="Daniel R."/>
        </authorList>
    </citation>
    <scope>NUCLEOTIDE SEQUENCE</scope>
</reference>
<keyword evidence="1" id="KW-1133">Transmembrane helix</keyword>
<dbReference type="EMBL" id="ON529858">
    <property type="protein sequence ID" value="UTC29665.1"/>
    <property type="molecule type" value="Genomic_DNA"/>
</dbReference>
<keyword evidence="1" id="KW-0472">Membrane</keyword>